<dbReference type="EMBL" id="UINC01074601">
    <property type="protein sequence ID" value="SVC11964.1"/>
    <property type="molecule type" value="Genomic_DNA"/>
</dbReference>
<dbReference type="PANTHER" id="PTHR43861:SF6">
    <property type="entry name" value="METHYLTRANSFERASE TYPE 11"/>
    <property type="match status" value="1"/>
</dbReference>
<name>A0A382JHY5_9ZZZZ</name>
<proteinExistence type="predicted"/>
<dbReference type="SUPFAM" id="SSF53335">
    <property type="entry name" value="S-adenosyl-L-methionine-dependent methyltransferases"/>
    <property type="match status" value="1"/>
</dbReference>
<sequence>MTVSCHICDHPMSYKFDVDIYPLFRCTACGLECLDPQPDDEKLRAIYEESYFLGSGDQQTEKLMDKMKRSTARQYIELLSAHLHMDKPRLIEVGCGGGDFLVAAKKNGYSVVGVEISPTAVRDANRKLGEDAVIQGELLSLDPIQLGKFDCCVVFDVIEHVRNPLVFLNNVKKLLNDKGVCFIVTPSLDSWSAKVLGRHWMEYKPEHLFYFNKSNIKDLLNKAGLNTIHVSPNWKILNFSYINSHMQRFHVPVFSFVSKLLSIVLPRKLREWNVRIVASGMNVLSKKS</sequence>
<dbReference type="AlphaFoldDB" id="A0A382JHY5"/>
<dbReference type="Gene3D" id="3.40.50.150">
    <property type="entry name" value="Vaccinia Virus protein VP39"/>
    <property type="match status" value="1"/>
</dbReference>
<dbReference type="InterPro" id="IPR029063">
    <property type="entry name" value="SAM-dependent_MTases_sf"/>
</dbReference>
<gene>
    <name evidence="1" type="ORF">METZ01_LOCUS264818</name>
</gene>
<organism evidence="1">
    <name type="scientific">marine metagenome</name>
    <dbReference type="NCBI Taxonomy" id="408172"/>
    <lineage>
        <taxon>unclassified sequences</taxon>
        <taxon>metagenomes</taxon>
        <taxon>ecological metagenomes</taxon>
    </lineage>
</organism>
<dbReference type="CDD" id="cd02440">
    <property type="entry name" value="AdoMet_MTases"/>
    <property type="match status" value="1"/>
</dbReference>
<reference evidence="1" key="1">
    <citation type="submission" date="2018-05" db="EMBL/GenBank/DDBJ databases">
        <authorList>
            <person name="Lanie J.A."/>
            <person name="Ng W.-L."/>
            <person name="Kazmierczak K.M."/>
            <person name="Andrzejewski T.M."/>
            <person name="Davidsen T.M."/>
            <person name="Wayne K.J."/>
            <person name="Tettelin H."/>
            <person name="Glass J.I."/>
            <person name="Rusch D."/>
            <person name="Podicherti R."/>
            <person name="Tsui H.-C.T."/>
            <person name="Winkler M.E."/>
        </authorList>
    </citation>
    <scope>NUCLEOTIDE SEQUENCE</scope>
</reference>
<evidence type="ECO:0000313" key="1">
    <source>
        <dbReference type="EMBL" id="SVC11964.1"/>
    </source>
</evidence>
<accession>A0A382JHY5</accession>
<dbReference type="PANTHER" id="PTHR43861">
    <property type="entry name" value="TRANS-ACONITATE 2-METHYLTRANSFERASE-RELATED"/>
    <property type="match status" value="1"/>
</dbReference>
<evidence type="ECO:0008006" key="2">
    <source>
        <dbReference type="Google" id="ProtNLM"/>
    </source>
</evidence>
<protein>
    <recommendedName>
        <fullName evidence="2">Methyltransferase type 11 domain-containing protein</fullName>
    </recommendedName>
</protein>
<dbReference type="Pfam" id="PF13489">
    <property type="entry name" value="Methyltransf_23"/>
    <property type="match status" value="1"/>
</dbReference>